<reference evidence="2 3" key="1">
    <citation type="submission" date="2017-05" db="EMBL/GenBank/DDBJ databases">
        <authorList>
            <person name="Varghese N."/>
            <person name="Submissions S."/>
        </authorList>
    </citation>
    <scope>NUCLEOTIDE SEQUENCE [LARGE SCALE GENOMIC DNA]</scope>
    <source>
        <strain evidence="2 3">DSM 45474</strain>
    </source>
</reference>
<evidence type="ECO:0000313" key="3">
    <source>
        <dbReference type="Proteomes" id="UP000315636"/>
    </source>
</evidence>
<keyword evidence="3" id="KW-1185">Reference proteome</keyword>
<evidence type="ECO:0000313" key="2">
    <source>
        <dbReference type="EMBL" id="SMO92209.1"/>
    </source>
</evidence>
<gene>
    <name evidence="2" type="ORF">SAMN06264849_11438</name>
</gene>
<dbReference type="AlphaFoldDB" id="A0A521F7P7"/>
<dbReference type="RefSeq" id="WP_185956358.1">
    <property type="nucleotide sequence ID" value="NZ_FXTI01000014.1"/>
</dbReference>
<keyword evidence="1" id="KW-0812">Transmembrane</keyword>
<feature type="transmembrane region" description="Helical" evidence="1">
    <location>
        <begin position="12"/>
        <end position="34"/>
    </location>
</feature>
<feature type="transmembrane region" description="Helical" evidence="1">
    <location>
        <begin position="40"/>
        <end position="59"/>
    </location>
</feature>
<name>A0A521F7P7_9BACL</name>
<keyword evidence="1" id="KW-1133">Transmembrane helix</keyword>
<dbReference type="EMBL" id="FXTI01000014">
    <property type="protein sequence ID" value="SMO92209.1"/>
    <property type="molecule type" value="Genomic_DNA"/>
</dbReference>
<evidence type="ECO:0000256" key="1">
    <source>
        <dbReference type="SAM" id="Phobius"/>
    </source>
</evidence>
<sequence>MKNIIKLTLLGLLNVIGVIVVTCTLVAFCAYLGYLIAGPYGGYFGAGVPGVLFLAYKIGEIRYSD</sequence>
<proteinExistence type="predicted"/>
<dbReference type="Proteomes" id="UP000315636">
    <property type="component" value="Unassembled WGS sequence"/>
</dbReference>
<protein>
    <submittedName>
        <fullName evidence="2">Uncharacterized protein</fullName>
    </submittedName>
</protein>
<keyword evidence="1" id="KW-0472">Membrane</keyword>
<accession>A0A521F7P7</accession>
<organism evidence="2 3">
    <name type="scientific">Melghirimyces algeriensis</name>
    <dbReference type="NCBI Taxonomy" id="910412"/>
    <lineage>
        <taxon>Bacteria</taxon>
        <taxon>Bacillati</taxon>
        <taxon>Bacillota</taxon>
        <taxon>Bacilli</taxon>
        <taxon>Bacillales</taxon>
        <taxon>Thermoactinomycetaceae</taxon>
        <taxon>Melghirimyces</taxon>
    </lineage>
</organism>